<name>A0A2M7SB53_9BACT</name>
<dbReference type="NCBIfam" id="TIGR04256">
    <property type="entry name" value="GxxExxY"/>
    <property type="match status" value="1"/>
</dbReference>
<evidence type="ECO:0000313" key="1">
    <source>
        <dbReference type="EMBL" id="PIZ16714.1"/>
    </source>
</evidence>
<dbReference type="AlphaFoldDB" id="A0A2M7SB53"/>
<dbReference type="Pfam" id="PF13366">
    <property type="entry name" value="PDDEXK_3"/>
    <property type="match status" value="1"/>
</dbReference>
<dbReference type="InterPro" id="IPR026350">
    <property type="entry name" value="GxxExxY"/>
</dbReference>
<sequence>MKNTPLIEEELTNKIIAAAIEVHSNLGPGLLESVYEECLCRELSSRNIPFERQKAIPINYKGEQIDYNYKIDMIIDNKVIVELKCVEHILPVHEAQVLTYLKLANIKVGLILNFYAAVLHNGIKRLVL</sequence>
<dbReference type="EMBL" id="PFMR01000170">
    <property type="protein sequence ID" value="PIZ16714.1"/>
    <property type="molecule type" value="Genomic_DNA"/>
</dbReference>
<dbReference type="Proteomes" id="UP000229307">
    <property type="component" value="Unassembled WGS sequence"/>
</dbReference>
<evidence type="ECO:0000313" key="2">
    <source>
        <dbReference type="Proteomes" id="UP000229307"/>
    </source>
</evidence>
<comment type="caution">
    <text evidence="1">The sequence shown here is derived from an EMBL/GenBank/DDBJ whole genome shotgun (WGS) entry which is preliminary data.</text>
</comment>
<reference evidence="2" key="1">
    <citation type="submission" date="2017-09" db="EMBL/GenBank/DDBJ databases">
        <title>Depth-based differentiation of microbial function through sediment-hosted aquifers and enrichment of novel symbionts in the deep terrestrial subsurface.</title>
        <authorList>
            <person name="Probst A.J."/>
            <person name="Ladd B."/>
            <person name="Jarett J.K."/>
            <person name="Geller-Mcgrath D.E."/>
            <person name="Sieber C.M.K."/>
            <person name="Emerson J.B."/>
            <person name="Anantharaman K."/>
            <person name="Thomas B.C."/>
            <person name="Malmstrom R."/>
            <person name="Stieglmeier M."/>
            <person name="Klingl A."/>
            <person name="Woyke T."/>
            <person name="Ryan C.M."/>
            <person name="Banfield J.F."/>
        </authorList>
    </citation>
    <scope>NUCLEOTIDE SEQUENCE [LARGE SCALE GENOMIC DNA]</scope>
</reference>
<organism evidence="1 2">
    <name type="scientific">Candidatus Desantisbacteria bacterium CG_4_10_14_0_8_um_filter_48_22</name>
    <dbReference type="NCBI Taxonomy" id="1974543"/>
    <lineage>
        <taxon>Bacteria</taxon>
        <taxon>Candidatus Desantisiibacteriota</taxon>
    </lineage>
</organism>
<accession>A0A2M7SB53</accession>
<protein>
    <submittedName>
        <fullName evidence="1">GxxExxY protein</fullName>
    </submittedName>
</protein>
<gene>
    <name evidence="1" type="ORF">COY52_06330</name>
</gene>
<proteinExistence type="predicted"/>